<gene>
    <name evidence="3" type="ORF">COT63_00995</name>
</gene>
<feature type="transmembrane region" description="Helical" evidence="1">
    <location>
        <begin position="615"/>
        <end position="632"/>
    </location>
</feature>
<dbReference type="AlphaFoldDB" id="A0A2H0WRH3"/>
<reference evidence="4" key="1">
    <citation type="submission" date="2017-09" db="EMBL/GenBank/DDBJ databases">
        <title>Depth-based differentiation of microbial function through sediment-hosted aquifers and enrichment of novel symbionts in the deep terrestrial subsurface.</title>
        <authorList>
            <person name="Probst A.J."/>
            <person name="Ladd B."/>
            <person name="Jarett J.K."/>
            <person name="Geller-Mcgrath D.E."/>
            <person name="Sieber C.M.K."/>
            <person name="Emerson J.B."/>
            <person name="Anantharaman K."/>
            <person name="Thomas B.C."/>
            <person name="Malmstrom R."/>
            <person name="Stieglmeier M."/>
            <person name="Klingl A."/>
            <person name="Woyke T."/>
            <person name="Ryan C.M."/>
            <person name="Banfield J.F."/>
        </authorList>
    </citation>
    <scope>NUCLEOTIDE SEQUENCE [LARGE SCALE GENOMIC DNA]</scope>
</reference>
<dbReference type="Pfam" id="PF01841">
    <property type="entry name" value="Transglut_core"/>
    <property type="match status" value="1"/>
</dbReference>
<sequence>MFHYLKSHQRKLFRDKVKLKILALLIIFNLLSIIYYPLSISSAFASNEFGVNQIITYNFDEKGDCQTTYEITLENKLSNIYATQYSITISGERIQNIAVKDGQGKDLKIDVNQSQRQLTKVIVYPNSPVTGKGEKQTFVISYLGPDYAQKEGQIWRITTPKINNLEEADNLDIFIKAPFAFGKLSFISPQGYQYHQEEKQVIQFSKKALQQGEIMIIFGKSQTFEFTLKYYLKNSQEKKERYLLALPPDTNYQKIYLNQIIPQPENVVSDEDGNWLATFDLSPQQEINVIVQGQAQIASEPISLPFLPKNLENYLQDQTYWEKNDPEIQEIAQELKTPQKINQFVIQKLEYNLGRIENNSIKRLGAKGALAQPQNAICTEFTDLFIALCRAAGIPAREINGYAYSDNPQLLPLSLKTDILHSWPEFWDEEKKVWRQVDPTWENTSHINYFDKMDMAHLTLVIHGQDNQKPAPAGAYRQSSSQEKNVLVNFSSPQEKTVSEPQIILSLPQKTLPKQKIKGSLNIFNPGPVALYHQKITIRGEKISLEEITENEIAVLPPFGQKNINFILSSQTNILKDKEVIVETYLGEENNLIKIQKTSSIQLAPIILQEKSLKILMGSAALLFSLLLFLAVKKIRKN</sequence>
<keyword evidence="1" id="KW-1133">Transmembrane helix</keyword>
<proteinExistence type="predicted"/>
<feature type="transmembrane region" description="Helical" evidence="1">
    <location>
        <begin position="21"/>
        <end position="38"/>
    </location>
</feature>
<name>A0A2H0WRH3_9BACT</name>
<evidence type="ECO:0000313" key="3">
    <source>
        <dbReference type="EMBL" id="PIS15243.1"/>
    </source>
</evidence>
<evidence type="ECO:0000313" key="4">
    <source>
        <dbReference type="Proteomes" id="UP000231282"/>
    </source>
</evidence>
<dbReference type="Proteomes" id="UP000231282">
    <property type="component" value="Unassembled WGS sequence"/>
</dbReference>
<dbReference type="PANTHER" id="PTHR33490">
    <property type="entry name" value="BLR5614 PROTEIN-RELATED"/>
    <property type="match status" value="1"/>
</dbReference>
<dbReference type="InterPro" id="IPR002931">
    <property type="entry name" value="Transglutaminase-like"/>
</dbReference>
<dbReference type="InterPro" id="IPR038765">
    <property type="entry name" value="Papain-like_cys_pep_sf"/>
</dbReference>
<evidence type="ECO:0000259" key="2">
    <source>
        <dbReference type="SMART" id="SM00460"/>
    </source>
</evidence>
<dbReference type="SUPFAM" id="SSF54001">
    <property type="entry name" value="Cysteine proteinases"/>
    <property type="match status" value="1"/>
</dbReference>
<accession>A0A2H0WRH3</accession>
<evidence type="ECO:0000256" key="1">
    <source>
        <dbReference type="SAM" id="Phobius"/>
    </source>
</evidence>
<dbReference type="PANTHER" id="PTHR33490:SF6">
    <property type="entry name" value="SLL1049 PROTEIN"/>
    <property type="match status" value="1"/>
</dbReference>
<dbReference type="SMART" id="SM00460">
    <property type="entry name" value="TGc"/>
    <property type="match status" value="1"/>
</dbReference>
<protein>
    <recommendedName>
        <fullName evidence="2">Transglutaminase-like domain-containing protein</fullName>
    </recommendedName>
</protein>
<keyword evidence="1" id="KW-0812">Transmembrane</keyword>
<dbReference type="EMBL" id="PEZH01000017">
    <property type="protein sequence ID" value="PIS15243.1"/>
    <property type="molecule type" value="Genomic_DNA"/>
</dbReference>
<dbReference type="Gene3D" id="3.10.620.30">
    <property type="match status" value="1"/>
</dbReference>
<organism evidence="3 4">
    <name type="scientific">Candidatus Shapirobacteria bacterium CG09_land_8_20_14_0_10_38_17</name>
    <dbReference type="NCBI Taxonomy" id="1974884"/>
    <lineage>
        <taxon>Bacteria</taxon>
        <taxon>Candidatus Shapironibacteriota</taxon>
    </lineage>
</organism>
<feature type="domain" description="Transglutaminase-like" evidence="2">
    <location>
        <begin position="370"/>
        <end position="441"/>
    </location>
</feature>
<comment type="caution">
    <text evidence="3">The sequence shown here is derived from an EMBL/GenBank/DDBJ whole genome shotgun (WGS) entry which is preliminary data.</text>
</comment>
<keyword evidence="1" id="KW-0472">Membrane</keyword>